<evidence type="ECO:0000313" key="2">
    <source>
        <dbReference type="Proteomes" id="UP000001072"/>
    </source>
</evidence>
<dbReference type="EMBL" id="GL883175">
    <property type="protein sequence ID" value="EGF98498.1"/>
    <property type="molecule type" value="Genomic_DNA"/>
</dbReference>
<evidence type="ECO:0000313" key="1">
    <source>
        <dbReference type="EMBL" id="EGF98498.1"/>
    </source>
</evidence>
<name>F4SA52_MELLP</name>
<dbReference type="KEGG" id="mlr:MELLADRAFT_113510"/>
<protein>
    <recommendedName>
        <fullName evidence="3">DUF4219 domain-containing protein</fullName>
    </recommendedName>
</protein>
<dbReference type="VEuPathDB" id="FungiDB:MELLADRAFT_113510"/>
<organism evidence="2">
    <name type="scientific">Melampsora larici-populina (strain 98AG31 / pathotype 3-4-7)</name>
    <name type="common">Poplar leaf rust fungus</name>
    <dbReference type="NCBI Taxonomy" id="747676"/>
    <lineage>
        <taxon>Eukaryota</taxon>
        <taxon>Fungi</taxon>
        <taxon>Dikarya</taxon>
        <taxon>Basidiomycota</taxon>
        <taxon>Pucciniomycotina</taxon>
        <taxon>Pucciniomycetes</taxon>
        <taxon>Pucciniales</taxon>
        <taxon>Melampsoraceae</taxon>
        <taxon>Melampsora</taxon>
    </lineage>
</organism>
<proteinExistence type="predicted"/>
<dbReference type="STRING" id="747676.F4SA52"/>
<dbReference type="RefSeq" id="XP_007418259.1">
    <property type="nucleotide sequence ID" value="XM_007418197.1"/>
</dbReference>
<gene>
    <name evidence="1" type="ORF">MELLADRAFT_113510</name>
</gene>
<dbReference type="InParanoid" id="F4SA52"/>
<accession>F4SA52</accession>
<sequence>MFYVLTPSRGFVKTPVSPTVQWNAEPAIDERTANAVMVITKIQTFREYCWNMLMSKTYFLTLGAFLENFYNRSLRIGRKMANERILLNSTNYEIWKPKMEEKLQNLHLLEITSRPPLMTQGSSAEDLAWLSILEKEAYDVIMDNLDESSVMIASAYTDTNPKTGSGLWKYLQNRHSINGIINRTMLYKKFAKIQFTTLDTFCDEIRVSIEEFSIAQLEIPKDLLVVMIFGKLPDSFDYRIQLISQDLNHDHDVEYVLGRLEEDDITFDQMSEPATEETNGFRKTS</sequence>
<reference evidence="2" key="1">
    <citation type="journal article" date="2011" name="Proc. Natl. Acad. Sci. U.S.A.">
        <title>Obligate biotrophy features unraveled by the genomic analysis of rust fungi.</title>
        <authorList>
            <person name="Duplessis S."/>
            <person name="Cuomo C.A."/>
            <person name="Lin Y.-C."/>
            <person name="Aerts A."/>
            <person name="Tisserant E."/>
            <person name="Veneault-Fourrey C."/>
            <person name="Joly D.L."/>
            <person name="Hacquard S."/>
            <person name="Amselem J."/>
            <person name="Cantarel B.L."/>
            <person name="Chiu R."/>
            <person name="Coutinho P.M."/>
            <person name="Feau N."/>
            <person name="Field M."/>
            <person name="Frey P."/>
            <person name="Gelhaye E."/>
            <person name="Goldberg J."/>
            <person name="Grabherr M.G."/>
            <person name="Kodira C.D."/>
            <person name="Kohler A."/>
            <person name="Kuees U."/>
            <person name="Lindquist E.A."/>
            <person name="Lucas S.M."/>
            <person name="Mago R."/>
            <person name="Mauceli E."/>
            <person name="Morin E."/>
            <person name="Murat C."/>
            <person name="Pangilinan J.L."/>
            <person name="Park R."/>
            <person name="Pearson M."/>
            <person name="Quesneville H."/>
            <person name="Rouhier N."/>
            <person name="Sakthikumar S."/>
            <person name="Salamov A.A."/>
            <person name="Schmutz J."/>
            <person name="Selles B."/>
            <person name="Shapiro H."/>
            <person name="Tanguay P."/>
            <person name="Tuskan G.A."/>
            <person name="Henrissat B."/>
            <person name="Van de Peer Y."/>
            <person name="Rouze P."/>
            <person name="Ellis J.G."/>
            <person name="Dodds P.N."/>
            <person name="Schein J.E."/>
            <person name="Zhong S."/>
            <person name="Hamelin R.C."/>
            <person name="Grigoriev I.V."/>
            <person name="Szabo L.J."/>
            <person name="Martin F."/>
        </authorList>
    </citation>
    <scope>NUCLEOTIDE SEQUENCE [LARGE SCALE GENOMIC DNA]</scope>
    <source>
        <strain evidence="2">98AG31 / pathotype 3-4-7</strain>
    </source>
</reference>
<evidence type="ECO:0008006" key="3">
    <source>
        <dbReference type="Google" id="ProtNLM"/>
    </source>
</evidence>
<dbReference type="OrthoDB" id="2502232at2759"/>
<dbReference type="AlphaFoldDB" id="F4SA52"/>
<keyword evidence="2" id="KW-1185">Reference proteome</keyword>
<dbReference type="GeneID" id="18925008"/>
<dbReference type="HOGENOM" id="CLU_976878_0_0_1"/>
<dbReference type="Proteomes" id="UP000001072">
    <property type="component" value="Unassembled WGS sequence"/>
</dbReference>
<dbReference type="Pfam" id="PF14223">
    <property type="entry name" value="Retrotran_gag_2"/>
    <property type="match status" value="1"/>
</dbReference>